<proteinExistence type="predicted"/>
<evidence type="ECO:0008006" key="5">
    <source>
        <dbReference type="Google" id="ProtNLM"/>
    </source>
</evidence>
<dbReference type="NCBIfam" id="TIGR02679">
    <property type="entry name" value="TIGR02679 family protein"/>
    <property type="match status" value="1"/>
</dbReference>
<dbReference type="EMBL" id="AJLR01000120">
    <property type="protein sequence ID" value="EKN64341.1"/>
    <property type="molecule type" value="Genomic_DNA"/>
</dbReference>
<evidence type="ECO:0000313" key="4">
    <source>
        <dbReference type="Proteomes" id="UP000006315"/>
    </source>
</evidence>
<protein>
    <recommendedName>
        <fullName evidence="5">TIGR02679 family protein</fullName>
    </recommendedName>
</protein>
<dbReference type="RefSeq" id="WP_003332220.1">
    <property type="nucleotide sequence ID" value="NZ_AJLR01000120.1"/>
</dbReference>
<evidence type="ECO:0000313" key="3">
    <source>
        <dbReference type="EMBL" id="EKN64341.1"/>
    </source>
</evidence>
<dbReference type="Proteomes" id="UP000006315">
    <property type="component" value="Unassembled WGS sequence"/>
</dbReference>
<dbReference type="InterPro" id="IPR024466">
    <property type="entry name" value="CHP02679_N"/>
</dbReference>
<sequence length="429" mass="49204">MSKNVQVFRNEPGFIKLFILFKEKYRSLGRVGGTVSIRSFTEGEMESIAGFMGLPAYDLLEKGKVALLDFEKALLHTPFADYSLIQLMEGVLEETILTKNEEHEFNREKTRDFFNVLKTTLPEGDWWWSWIESKQPDTRWIWSLYKQNSDQLMEYLRNVYQAFLELPKDNSFERLPLFAQRTTGNPHYFDRDQTAGKLLIHCMYVDQLQNDGGMGMLEQGMPKSSEEVNELFAQYGLMKDDLWSFVTCSGLLAEDENGIHPVWQAASATNTVLNVPIKELLKVNKIRPVHGNKVWVVENSGVCSTIIDEVPSAPIICTHGQFRTASWVVMDLLAGSGYSIHYSGDLDPEGISMAQRLKNRYPNNVTLWRMDKESYEQALSEEDITSRLSKIEIINLPELEEVVNLIKLHKKAAYQEGLVTLLIRDILEN</sequence>
<dbReference type="InterPro" id="IPR013495">
    <property type="entry name" value="CHP02679"/>
</dbReference>
<evidence type="ECO:0000259" key="2">
    <source>
        <dbReference type="Pfam" id="PF11796"/>
    </source>
</evidence>
<dbReference type="STRING" id="1131731.BAZO_14134"/>
<evidence type="ECO:0000259" key="1">
    <source>
        <dbReference type="Pfam" id="PF09664"/>
    </source>
</evidence>
<comment type="caution">
    <text evidence="3">The sequence shown here is derived from an EMBL/GenBank/DDBJ whole genome shotgun (WGS) entry which is preliminary data.</text>
</comment>
<dbReference type="PATRIC" id="fig|1131731.3.peg.2896"/>
<reference evidence="3 4" key="1">
    <citation type="journal article" date="2012" name="Front. Microbiol.">
        <title>Redundancy and modularity in membrane-associated dissimilatory nitrate reduction in Bacillus.</title>
        <authorList>
            <person name="Heylen K."/>
            <person name="Keltjens J."/>
        </authorList>
    </citation>
    <scope>NUCLEOTIDE SEQUENCE [LARGE SCALE GENOMIC DNA]</scope>
    <source>
        <strain evidence="3 4">LMG 9581</strain>
    </source>
</reference>
<dbReference type="AlphaFoldDB" id="K6DU69"/>
<organism evidence="3 4">
    <name type="scientific">Schinkia azotoformans LMG 9581</name>
    <dbReference type="NCBI Taxonomy" id="1131731"/>
    <lineage>
        <taxon>Bacteria</taxon>
        <taxon>Bacillati</taxon>
        <taxon>Bacillota</taxon>
        <taxon>Bacilli</taxon>
        <taxon>Bacillales</taxon>
        <taxon>Bacillaceae</taxon>
        <taxon>Calidifontibacillus/Schinkia group</taxon>
        <taxon>Schinkia</taxon>
    </lineage>
</organism>
<gene>
    <name evidence="3" type="ORF">BAZO_14134</name>
</gene>
<dbReference type="Pfam" id="PF11796">
    <property type="entry name" value="DUF3323"/>
    <property type="match status" value="1"/>
</dbReference>
<feature type="domain" description="DUF2399" evidence="1">
    <location>
        <begin position="274"/>
        <end position="426"/>
    </location>
</feature>
<dbReference type="Pfam" id="PF09664">
    <property type="entry name" value="DUF2399"/>
    <property type="match status" value="1"/>
</dbReference>
<accession>K6DU69</accession>
<feature type="domain" description="Conserved hypothetical protein CHP02679 N terminus" evidence="2">
    <location>
        <begin position="32"/>
        <end position="252"/>
    </location>
</feature>
<name>K6DU69_SCHAZ</name>
<keyword evidence="4" id="KW-1185">Reference proteome</keyword>
<dbReference type="InterPro" id="IPR024465">
    <property type="entry name" value="DUF2399"/>
</dbReference>